<keyword evidence="4" id="KW-0808">Transferase</keyword>
<keyword evidence="3 10" id="KW-0328">Glycosyltransferase</keyword>
<name>A0ABY1PGL2_9HYPH</name>
<comment type="caution">
    <text evidence="10">The sequence shown here is derived from an EMBL/GenBank/DDBJ whole genome shotgun (WGS) entry which is preliminary data.</text>
</comment>
<dbReference type="GO" id="GO:0016757">
    <property type="term" value="F:glycosyltransferase activity"/>
    <property type="evidence" value="ECO:0007669"/>
    <property type="project" value="UniProtKB-KW"/>
</dbReference>
<dbReference type="InterPro" id="IPR038731">
    <property type="entry name" value="RgtA/B/C-like"/>
</dbReference>
<keyword evidence="11" id="KW-1185">Reference proteome</keyword>
<keyword evidence="2" id="KW-1003">Cell membrane</keyword>
<feature type="transmembrane region" description="Helical" evidence="8">
    <location>
        <begin position="281"/>
        <end position="302"/>
    </location>
</feature>
<evidence type="ECO:0000256" key="5">
    <source>
        <dbReference type="ARBA" id="ARBA00022692"/>
    </source>
</evidence>
<evidence type="ECO:0000256" key="2">
    <source>
        <dbReference type="ARBA" id="ARBA00022475"/>
    </source>
</evidence>
<feature type="transmembrane region" description="Helical" evidence="8">
    <location>
        <begin position="122"/>
        <end position="141"/>
    </location>
</feature>
<evidence type="ECO:0000256" key="7">
    <source>
        <dbReference type="ARBA" id="ARBA00023136"/>
    </source>
</evidence>
<keyword evidence="5 8" id="KW-0812">Transmembrane</keyword>
<dbReference type="EMBL" id="FXTT01000005">
    <property type="protein sequence ID" value="SMP33659.1"/>
    <property type="molecule type" value="Genomic_DNA"/>
</dbReference>
<proteinExistence type="predicted"/>
<accession>A0ABY1PGL2</accession>
<evidence type="ECO:0000313" key="11">
    <source>
        <dbReference type="Proteomes" id="UP001157914"/>
    </source>
</evidence>
<evidence type="ECO:0000256" key="4">
    <source>
        <dbReference type="ARBA" id="ARBA00022679"/>
    </source>
</evidence>
<evidence type="ECO:0000259" key="9">
    <source>
        <dbReference type="Pfam" id="PF13231"/>
    </source>
</evidence>
<feature type="transmembrane region" description="Helical" evidence="8">
    <location>
        <begin position="186"/>
        <end position="203"/>
    </location>
</feature>
<gene>
    <name evidence="10" type="ORF">SAMN06265374_3820</name>
</gene>
<evidence type="ECO:0000313" key="10">
    <source>
        <dbReference type="EMBL" id="SMP33659.1"/>
    </source>
</evidence>
<comment type="subcellular location">
    <subcellularLocation>
        <location evidence="1">Cell membrane</location>
        <topology evidence="1">Multi-pass membrane protein</topology>
    </subcellularLocation>
</comment>
<feature type="transmembrane region" description="Helical" evidence="8">
    <location>
        <begin position="99"/>
        <end position="116"/>
    </location>
</feature>
<feature type="transmembrane region" description="Helical" evidence="8">
    <location>
        <begin position="215"/>
        <end position="236"/>
    </location>
</feature>
<reference evidence="10 11" key="1">
    <citation type="submission" date="2017-05" db="EMBL/GenBank/DDBJ databases">
        <authorList>
            <person name="Varghese N."/>
            <person name="Submissions S."/>
        </authorList>
    </citation>
    <scope>NUCLEOTIDE SEQUENCE [LARGE SCALE GENOMIC DNA]</scope>
    <source>
        <strain evidence="10 11">DSM 15949</strain>
    </source>
</reference>
<keyword evidence="7 8" id="KW-0472">Membrane</keyword>
<sequence length="520" mass="56245">MPLDIAEQAGSAAAPPSAVGYKDFLVLGFLILLVALTQVGTLNAEVLDWDESSFALMAQSVSRGNLPFVELFDLKPPVMFFALGAWITLFGESLLAIRLFGDLCLIVIVVFTYGTARRLVSPVYAGVGALLLVVLSGSFFAQHTQTEHLAMAFLMPAIWLLTGNRPGLFACVLAGALVALAVLTRSNLALVPIAIGLVLLLDIRAKSLSEVAAKLASYCLGGLCVLGLIVATYWVGDELPTLKLALIDVPLAYSGRSDGSVLNTIRLHAVFWGGRILHDPLVYVPATLLLGGITLLVALKPMKFIRLGERAPKVIPVVIAVLVAIGVLLVLGGVAYPHYWNQLLPLFGVLLACACALVRHFRIAVLSVGTACLVMVLAVVSQKLPSAISAFHNWKDGSFDYPILKVAKAIEADSEGPHSVWALNYHLVHFYLGAPLLSRGLTHPANIFPPSSIHDALSLGGYIDRDEIGRVMEAQPKYLVVKDLPPWYASKSDGERLVRWVQENYVPVVQYEDVKLYKRR</sequence>
<dbReference type="Pfam" id="PF13231">
    <property type="entry name" value="PMT_2"/>
    <property type="match status" value="1"/>
</dbReference>
<feature type="transmembrane region" description="Helical" evidence="8">
    <location>
        <begin position="314"/>
        <end position="336"/>
    </location>
</feature>
<organism evidence="10 11">
    <name type="scientific">Roseibium denhamense</name>
    <dbReference type="NCBI Taxonomy" id="76305"/>
    <lineage>
        <taxon>Bacteria</taxon>
        <taxon>Pseudomonadati</taxon>
        <taxon>Pseudomonadota</taxon>
        <taxon>Alphaproteobacteria</taxon>
        <taxon>Hyphomicrobiales</taxon>
        <taxon>Stappiaceae</taxon>
        <taxon>Roseibium</taxon>
    </lineage>
</organism>
<dbReference type="PANTHER" id="PTHR33908:SF11">
    <property type="entry name" value="MEMBRANE PROTEIN"/>
    <property type="match status" value="1"/>
</dbReference>
<feature type="transmembrane region" description="Helical" evidence="8">
    <location>
        <begin position="342"/>
        <end position="358"/>
    </location>
</feature>
<evidence type="ECO:0000256" key="3">
    <source>
        <dbReference type="ARBA" id="ARBA00022676"/>
    </source>
</evidence>
<feature type="transmembrane region" description="Helical" evidence="8">
    <location>
        <begin position="24"/>
        <end position="44"/>
    </location>
</feature>
<dbReference type="PANTHER" id="PTHR33908">
    <property type="entry name" value="MANNOSYLTRANSFERASE YKCB-RELATED"/>
    <property type="match status" value="1"/>
</dbReference>
<dbReference type="Proteomes" id="UP001157914">
    <property type="component" value="Unassembled WGS sequence"/>
</dbReference>
<dbReference type="InterPro" id="IPR050297">
    <property type="entry name" value="LipidA_mod_glycosyltrf_83"/>
</dbReference>
<feature type="transmembrane region" description="Helical" evidence="8">
    <location>
        <begin position="363"/>
        <end position="381"/>
    </location>
</feature>
<feature type="domain" description="Glycosyltransferase RgtA/B/C/D-like" evidence="9">
    <location>
        <begin position="75"/>
        <end position="217"/>
    </location>
</feature>
<protein>
    <submittedName>
        <fullName evidence="10">Dolichyl-phosphate-mannose-protein mannosyltransferase</fullName>
    </submittedName>
</protein>
<evidence type="ECO:0000256" key="6">
    <source>
        <dbReference type="ARBA" id="ARBA00022989"/>
    </source>
</evidence>
<evidence type="ECO:0000256" key="1">
    <source>
        <dbReference type="ARBA" id="ARBA00004651"/>
    </source>
</evidence>
<evidence type="ECO:0000256" key="8">
    <source>
        <dbReference type="SAM" id="Phobius"/>
    </source>
</evidence>
<keyword evidence="6 8" id="KW-1133">Transmembrane helix</keyword>
<dbReference type="RefSeq" id="WP_155189830.1">
    <property type="nucleotide sequence ID" value="NZ_BAAAEA010000001.1"/>
</dbReference>
<feature type="transmembrane region" description="Helical" evidence="8">
    <location>
        <begin position="74"/>
        <end position="92"/>
    </location>
</feature>